<proteinExistence type="predicted"/>
<comment type="caution">
    <text evidence="1">The sequence shown here is derived from an EMBL/GenBank/DDBJ whole genome shotgun (WGS) entry which is preliminary data.</text>
</comment>
<evidence type="ECO:0000313" key="2">
    <source>
        <dbReference type="Proteomes" id="UP000789366"/>
    </source>
</evidence>
<keyword evidence="2" id="KW-1185">Reference proteome</keyword>
<feature type="non-terminal residue" evidence="1">
    <location>
        <position position="100"/>
    </location>
</feature>
<reference evidence="1" key="1">
    <citation type="submission" date="2021-06" db="EMBL/GenBank/DDBJ databases">
        <authorList>
            <person name="Kallberg Y."/>
            <person name="Tangrot J."/>
            <person name="Rosling A."/>
        </authorList>
    </citation>
    <scope>NUCLEOTIDE SEQUENCE</scope>
    <source>
        <strain evidence="1">28 12/20/2015</strain>
    </source>
</reference>
<evidence type="ECO:0000313" key="1">
    <source>
        <dbReference type="EMBL" id="CAG8761424.1"/>
    </source>
</evidence>
<accession>A0ACA9QPN4</accession>
<sequence>METQNFDQSRSDATIGDAVKSDDLKDRNRLTGAFSTIGSTRAFIYMFYFWERIRSKGNVYSLTTTYTRLLECVCSRLPYDFGNILLKPVLNSNVYVPTGG</sequence>
<organism evidence="1 2">
    <name type="scientific">Cetraspora pellucida</name>
    <dbReference type="NCBI Taxonomy" id="1433469"/>
    <lineage>
        <taxon>Eukaryota</taxon>
        <taxon>Fungi</taxon>
        <taxon>Fungi incertae sedis</taxon>
        <taxon>Mucoromycota</taxon>
        <taxon>Glomeromycotina</taxon>
        <taxon>Glomeromycetes</taxon>
        <taxon>Diversisporales</taxon>
        <taxon>Gigasporaceae</taxon>
        <taxon>Cetraspora</taxon>
    </lineage>
</organism>
<protein>
    <submittedName>
        <fullName evidence="1">4774_t:CDS:1</fullName>
    </submittedName>
</protein>
<dbReference type="Proteomes" id="UP000789366">
    <property type="component" value="Unassembled WGS sequence"/>
</dbReference>
<gene>
    <name evidence="1" type="ORF">SPELUC_LOCUS15164</name>
</gene>
<name>A0ACA9QPN4_9GLOM</name>
<dbReference type="EMBL" id="CAJVPW010048542">
    <property type="protein sequence ID" value="CAG8761424.1"/>
    <property type="molecule type" value="Genomic_DNA"/>
</dbReference>